<dbReference type="Proteomes" id="UP000824241">
    <property type="component" value="Unassembled WGS sequence"/>
</dbReference>
<feature type="transmembrane region" description="Helical" evidence="1">
    <location>
        <begin position="106"/>
        <end position="122"/>
    </location>
</feature>
<feature type="transmembrane region" description="Helical" evidence="1">
    <location>
        <begin position="64"/>
        <end position="86"/>
    </location>
</feature>
<reference evidence="2" key="2">
    <citation type="journal article" date="2021" name="PeerJ">
        <title>Extensive microbial diversity within the chicken gut microbiome revealed by metagenomics and culture.</title>
        <authorList>
            <person name="Gilroy R."/>
            <person name="Ravi A."/>
            <person name="Getino M."/>
            <person name="Pursley I."/>
            <person name="Horton D.L."/>
            <person name="Alikhan N.F."/>
            <person name="Baker D."/>
            <person name="Gharbi K."/>
            <person name="Hall N."/>
            <person name="Watson M."/>
            <person name="Adriaenssens E.M."/>
            <person name="Foster-Nyarko E."/>
            <person name="Jarju S."/>
            <person name="Secka A."/>
            <person name="Antonio M."/>
            <person name="Oren A."/>
            <person name="Chaudhuri R.R."/>
            <person name="La Ragione R."/>
            <person name="Hildebrand F."/>
            <person name="Pallen M.J."/>
        </authorList>
    </citation>
    <scope>NUCLEOTIDE SEQUENCE</scope>
    <source>
        <strain evidence="2">CHK189-12415</strain>
    </source>
</reference>
<comment type="caution">
    <text evidence="2">The sequence shown here is derived from an EMBL/GenBank/DDBJ whole genome shotgun (WGS) entry which is preliminary data.</text>
</comment>
<dbReference type="InterPro" id="IPR010540">
    <property type="entry name" value="CmpB_TMEM229"/>
</dbReference>
<evidence type="ECO:0000313" key="2">
    <source>
        <dbReference type="EMBL" id="HIR61179.1"/>
    </source>
</evidence>
<evidence type="ECO:0008006" key="4">
    <source>
        <dbReference type="Google" id="ProtNLM"/>
    </source>
</evidence>
<reference evidence="2" key="1">
    <citation type="submission" date="2020-10" db="EMBL/GenBank/DDBJ databases">
        <authorList>
            <person name="Gilroy R."/>
        </authorList>
    </citation>
    <scope>NUCLEOTIDE SEQUENCE</scope>
    <source>
        <strain evidence="2">CHK189-12415</strain>
    </source>
</reference>
<protein>
    <recommendedName>
        <fullName evidence="4">ABC-transporter type IV</fullName>
    </recommendedName>
</protein>
<evidence type="ECO:0000256" key="1">
    <source>
        <dbReference type="SAM" id="Phobius"/>
    </source>
</evidence>
<gene>
    <name evidence="2" type="ORF">IAB37_06375</name>
</gene>
<dbReference type="Pfam" id="PF06541">
    <property type="entry name" value="ABC_trans_CmpB"/>
    <property type="match status" value="1"/>
</dbReference>
<dbReference type="AlphaFoldDB" id="A0A9D1J5L5"/>
<proteinExistence type="predicted"/>
<keyword evidence="1" id="KW-0472">Membrane</keyword>
<name>A0A9D1J5L5_9FIRM</name>
<sequence length="150" mass="17587">MDDREQGFYRFCWGGLLYGLIEIFWRGNTHWTMVLTGGACFWLLDRLDRLTGGEPQAARCVKGALLITAAELMVGLFFNRLLGFTIWDYSDKPFNLYGQICPLYTIYWYFLCYPAFWLLRLLRGAENPGHRQFTQKSAYKRDCKRAANRV</sequence>
<evidence type="ECO:0000313" key="3">
    <source>
        <dbReference type="Proteomes" id="UP000824241"/>
    </source>
</evidence>
<dbReference type="EMBL" id="DVHA01000201">
    <property type="protein sequence ID" value="HIR61179.1"/>
    <property type="molecule type" value="Genomic_DNA"/>
</dbReference>
<organism evidence="2 3">
    <name type="scientific">Candidatus Faecivivens stercoravium</name>
    <dbReference type="NCBI Taxonomy" id="2840803"/>
    <lineage>
        <taxon>Bacteria</taxon>
        <taxon>Bacillati</taxon>
        <taxon>Bacillota</taxon>
        <taxon>Clostridia</taxon>
        <taxon>Eubacteriales</taxon>
        <taxon>Oscillospiraceae</taxon>
        <taxon>Oscillospiraceae incertae sedis</taxon>
        <taxon>Candidatus Faecivivens</taxon>
    </lineage>
</organism>
<keyword evidence="1" id="KW-1133">Transmembrane helix</keyword>
<feature type="transmembrane region" description="Helical" evidence="1">
    <location>
        <begin position="23"/>
        <end position="44"/>
    </location>
</feature>
<keyword evidence="1" id="KW-0812">Transmembrane</keyword>
<accession>A0A9D1J5L5</accession>